<accession>A0ABU9WD95</accession>
<sequence length="76" mass="8506">MRQACTRGANLAFFTETRDNPLARSQRDPFELQTGTRATADYPAADRRIRRDATACDGEPSDYRGPATGSHEFEKI</sequence>
<comment type="caution">
    <text evidence="2">The sequence shown here is derived from an EMBL/GenBank/DDBJ whole genome shotgun (WGS) entry which is preliminary data.</text>
</comment>
<proteinExistence type="predicted"/>
<protein>
    <submittedName>
        <fullName evidence="2">Uncharacterized protein</fullName>
    </submittedName>
</protein>
<organism evidence="2 3">
    <name type="scientific">Burkholderia theae</name>
    <dbReference type="NCBI Taxonomy" id="3143496"/>
    <lineage>
        <taxon>Bacteria</taxon>
        <taxon>Pseudomonadati</taxon>
        <taxon>Pseudomonadota</taxon>
        <taxon>Betaproteobacteria</taxon>
        <taxon>Burkholderiales</taxon>
        <taxon>Burkholderiaceae</taxon>
        <taxon>Burkholderia</taxon>
    </lineage>
</organism>
<reference evidence="2 3" key="1">
    <citation type="submission" date="2024-05" db="EMBL/GenBank/DDBJ databases">
        <title>Burkholderia sp. Nov. a novel bacteria isolated from rhizosphere soil of Camellia sinensis.</title>
        <authorList>
            <person name="Dong Y."/>
        </authorList>
    </citation>
    <scope>NUCLEOTIDE SEQUENCE [LARGE SCALE GENOMIC DNA]</scope>
    <source>
        <strain evidence="2 3">GS2Y</strain>
    </source>
</reference>
<dbReference type="Proteomes" id="UP001466933">
    <property type="component" value="Unassembled WGS sequence"/>
</dbReference>
<gene>
    <name evidence="2" type="ORF">VOI36_08860</name>
</gene>
<evidence type="ECO:0000313" key="3">
    <source>
        <dbReference type="Proteomes" id="UP001466933"/>
    </source>
</evidence>
<dbReference type="EMBL" id="JBCPYA010000002">
    <property type="protein sequence ID" value="MEN2470002.1"/>
    <property type="molecule type" value="Genomic_DNA"/>
</dbReference>
<name>A0ABU9WD95_9BURK</name>
<evidence type="ECO:0000313" key="2">
    <source>
        <dbReference type="EMBL" id="MEN2470002.1"/>
    </source>
</evidence>
<feature type="region of interest" description="Disordered" evidence="1">
    <location>
        <begin position="51"/>
        <end position="76"/>
    </location>
</feature>
<evidence type="ECO:0000256" key="1">
    <source>
        <dbReference type="SAM" id="MobiDB-lite"/>
    </source>
</evidence>
<dbReference type="RefSeq" id="WP_230684360.1">
    <property type="nucleotide sequence ID" value="NZ_JBCPYA010000002.1"/>
</dbReference>
<keyword evidence="3" id="KW-1185">Reference proteome</keyword>